<feature type="DNA-binding region" description="H-T-H motif" evidence="2">
    <location>
        <begin position="91"/>
        <end position="110"/>
    </location>
</feature>
<dbReference type="EMBL" id="JAGSND010000025">
    <property type="protein sequence ID" value="MBR0600331.1"/>
    <property type="molecule type" value="Genomic_DNA"/>
</dbReference>
<reference evidence="4" key="2">
    <citation type="submission" date="2021-04" db="EMBL/GenBank/DDBJ databases">
        <authorList>
            <person name="Liu J."/>
        </authorList>
    </citation>
    <scope>NUCLEOTIDE SEQUENCE</scope>
    <source>
        <strain evidence="4">BAD-6</strain>
    </source>
</reference>
<evidence type="ECO:0000259" key="3">
    <source>
        <dbReference type="PROSITE" id="PS50977"/>
    </source>
</evidence>
<feature type="domain" description="HTH tetR-type" evidence="3">
    <location>
        <begin position="68"/>
        <end position="128"/>
    </location>
</feature>
<sequence length="266" mass="30696">MEEELYREKILKSAQNICKREGAKSLTVDNIVAESKISKRSFYKIFPTKHDFLSELNLYSKGCCPAVFDERMAIIQAAEEGISKYGFNNINLETIAGAVGLKRGAIYKYFNDKYDLLEDCIEFQFSRLKALVEEMYQQNKDDPVRFFKLYITGFGNFINYSHDTTIYTEVFSHLNYRKKIRAQAKGLQDYFETIFSKCLKIGIEMEIFREDVDVETVAEALLLTVNGMGFYIGDEESTHKEIISPKTIDAILNILFNSIMKEPNQS</sequence>
<dbReference type="InterPro" id="IPR036271">
    <property type="entry name" value="Tet_transcr_reg_TetR-rel_C_sf"/>
</dbReference>
<dbReference type="Gene3D" id="1.10.10.60">
    <property type="entry name" value="Homeodomain-like"/>
    <property type="match status" value="1"/>
</dbReference>
<evidence type="ECO:0000313" key="4">
    <source>
        <dbReference type="EMBL" id="MBR0600331.1"/>
    </source>
</evidence>
<feature type="domain" description="HTH tetR-type" evidence="3">
    <location>
        <begin position="4"/>
        <end position="64"/>
    </location>
</feature>
<keyword evidence="5" id="KW-1185">Reference proteome</keyword>
<organism evidence="4 5">
    <name type="scientific">Sinanaerobacter chloroacetimidivorans</name>
    <dbReference type="NCBI Taxonomy" id="2818044"/>
    <lineage>
        <taxon>Bacteria</taxon>
        <taxon>Bacillati</taxon>
        <taxon>Bacillota</taxon>
        <taxon>Clostridia</taxon>
        <taxon>Peptostreptococcales</taxon>
        <taxon>Anaerovoracaceae</taxon>
        <taxon>Sinanaerobacter</taxon>
    </lineage>
</organism>
<dbReference type="InterPro" id="IPR009057">
    <property type="entry name" value="Homeodomain-like_sf"/>
</dbReference>
<evidence type="ECO:0000313" key="5">
    <source>
        <dbReference type="Proteomes" id="UP000675664"/>
    </source>
</evidence>
<dbReference type="PROSITE" id="PS50977">
    <property type="entry name" value="HTH_TETR_2"/>
    <property type="match status" value="2"/>
</dbReference>
<dbReference type="PANTHER" id="PTHR43479:SF11">
    <property type="entry name" value="ACREF_ENVCD OPERON REPRESSOR-RELATED"/>
    <property type="match status" value="1"/>
</dbReference>
<keyword evidence="1 2" id="KW-0238">DNA-binding</keyword>
<gene>
    <name evidence="4" type="ORF">KCX82_20890</name>
</gene>
<feature type="DNA-binding region" description="H-T-H motif" evidence="2">
    <location>
        <begin position="27"/>
        <end position="46"/>
    </location>
</feature>
<dbReference type="SUPFAM" id="SSF46689">
    <property type="entry name" value="Homeodomain-like"/>
    <property type="match status" value="2"/>
</dbReference>
<protein>
    <submittedName>
        <fullName evidence="4">TetR/AcrR family transcriptional regulator</fullName>
    </submittedName>
</protein>
<comment type="caution">
    <text evidence="4">The sequence shown here is derived from an EMBL/GenBank/DDBJ whole genome shotgun (WGS) entry which is preliminary data.</text>
</comment>
<evidence type="ECO:0000256" key="1">
    <source>
        <dbReference type="ARBA" id="ARBA00023125"/>
    </source>
</evidence>
<dbReference type="PANTHER" id="PTHR43479">
    <property type="entry name" value="ACREF/ENVCD OPERON REPRESSOR-RELATED"/>
    <property type="match status" value="1"/>
</dbReference>
<evidence type="ECO:0000256" key="2">
    <source>
        <dbReference type="PROSITE-ProRule" id="PRU00335"/>
    </source>
</evidence>
<proteinExistence type="predicted"/>
<dbReference type="Proteomes" id="UP000675664">
    <property type="component" value="Unassembled WGS sequence"/>
</dbReference>
<dbReference type="InterPro" id="IPR050624">
    <property type="entry name" value="HTH-type_Tx_Regulator"/>
</dbReference>
<dbReference type="GO" id="GO:0003677">
    <property type="term" value="F:DNA binding"/>
    <property type="evidence" value="ECO:0007669"/>
    <property type="project" value="UniProtKB-UniRule"/>
</dbReference>
<dbReference type="Pfam" id="PF00440">
    <property type="entry name" value="TetR_N"/>
    <property type="match status" value="2"/>
</dbReference>
<dbReference type="PRINTS" id="PR00455">
    <property type="entry name" value="HTHTETR"/>
</dbReference>
<reference evidence="4" key="1">
    <citation type="submission" date="2021-04" db="EMBL/GenBank/DDBJ databases">
        <title>Sinoanaerobacter chloroacetimidivorans sp. nov., an obligate anaerobic bacterium isolated from anaerobic sludge.</title>
        <authorList>
            <person name="Bao Y."/>
        </authorList>
    </citation>
    <scope>NUCLEOTIDE SEQUENCE</scope>
    <source>
        <strain evidence="4">BAD-6</strain>
    </source>
</reference>
<dbReference type="InterPro" id="IPR001647">
    <property type="entry name" value="HTH_TetR"/>
</dbReference>
<dbReference type="AlphaFoldDB" id="A0A8J7W7E1"/>
<dbReference type="RefSeq" id="WP_227020447.1">
    <property type="nucleotide sequence ID" value="NZ_JAGSND010000025.1"/>
</dbReference>
<dbReference type="SUPFAM" id="SSF48498">
    <property type="entry name" value="Tetracyclin repressor-like, C-terminal domain"/>
    <property type="match status" value="1"/>
</dbReference>
<dbReference type="Gene3D" id="1.10.357.10">
    <property type="entry name" value="Tetracycline Repressor, domain 2"/>
    <property type="match status" value="2"/>
</dbReference>
<accession>A0A8J7W7E1</accession>
<name>A0A8J7W7E1_9FIRM</name>